<dbReference type="AlphaFoldDB" id="A0A3S0IQ69"/>
<organism evidence="4 5">
    <name type="scientific">Arenibacter aquaticus</name>
    <dbReference type="NCBI Taxonomy" id="2489054"/>
    <lineage>
        <taxon>Bacteria</taxon>
        <taxon>Pseudomonadati</taxon>
        <taxon>Bacteroidota</taxon>
        <taxon>Flavobacteriia</taxon>
        <taxon>Flavobacteriales</taxon>
        <taxon>Flavobacteriaceae</taxon>
        <taxon>Arenibacter</taxon>
    </lineage>
</organism>
<dbReference type="FunFam" id="2.60.120.1440:FF:000001">
    <property type="entry name" value="Putative anti-sigma factor"/>
    <property type="match status" value="1"/>
</dbReference>
<dbReference type="InterPro" id="IPR006860">
    <property type="entry name" value="FecR"/>
</dbReference>
<reference evidence="4 5" key="1">
    <citation type="submission" date="2018-11" db="EMBL/GenBank/DDBJ databases">
        <title>Arenibacter aquaticus sp.nov., a marine bacterium isolated from surface seawater in the South China Sea.</title>
        <authorList>
            <person name="Guo J."/>
            <person name="Sun J."/>
        </authorList>
    </citation>
    <scope>NUCLEOTIDE SEQUENCE [LARGE SCALE GENOMIC DNA]</scope>
    <source>
        <strain evidence="4 5">GUO666</strain>
    </source>
</reference>
<keyword evidence="1" id="KW-0812">Transmembrane</keyword>
<feature type="transmembrane region" description="Helical" evidence="1">
    <location>
        <begin position="96"/>
        <end position="117"/>
    </location>
</feature>
<sequence>MKYINYDIEDLIKDEYFLKWVKDPDAMTNLFWENWLADYPERKEDLDKAKRLVMLMDFEEDKLSREDFDAMWRNIIEKRADVVKEIKIKRRTAKRWYYGVAAVFLGLLFSGIGLYLLGAYNVSGTNPIGDTPQITLQLEDGTVKVLDETSSKVVANSDGNVVVKQEQNVLHYEEKNTNSEVLEYNELSVPYGKKFEIKLSDGTYVFLNSGSKLRYPVNFLKDTPRDVYLDGEAYFSVQKDKSRPFTVMTQDMNTRVHGTEFNVSSYKNENNTSTVLVEGSVDVFMAKGDKTDVHMFIEPGQRAVYENDVIEVAEVNVEKYVSWKDGKLLFVDDPFYIMVKELERHFNVEIDNRFADLNHKKFTGTFGKESLDQILKICQEHTPFNYVVEGDKITITEAN</sequence>
<feature type="domain" description="FecR protein" evidence="2">
    <location>
        <begin position="189"/>
        <end position="281"/>
    </location>
</feature>
<accession>A0A3S0IQ69</accession>
<dbReference type="InterPro" id="IPR012373">
    <property type="entry name" value="Ferrdict_sens_TM"/>
</dbReference>
<dbReference type="Gene3D" id="2.60.120.1440">
    <property type="match status" value="1"/>
</dbReference>
<dbReference type="Proteomes" id="UP000267585">
    <property type="component" value="Unassembled WGS sequence"/>
</dbReference>
<dbReference type="EMBL" id="RQPJ01000001">
    <property type="protein sequence ID" value="RTE55089.1"/>
    <property type="molecule type" value="Genomic_DNA"/>
</dbReference>
<name>A0A3S0IQ69_9FLAO</name>
<feature type="domain" description="Protein FecR C-terminal" evidence="3">
    <location>
        <begin position="327"/>
        <end position="395"/>
    </location>
</feature>
<protein>
    <submittedName>
        <fullName evidence="4">DUF4974 domain-containing protein</fullName>
    </submittedName>
</protein>
<dbReference type="Pfam" id="PF04773">
    <property type="entry name" value="FecR"/>
    <property type="match status" value="1"/>
</dbReference>
<gene>
    <name evidence="4" type="ORF">EHW67_00535</name>
</gene>
<dbReference type="OrthoDB" id="704021at2"/>
<dbReference type="Gene3D" id="3.55.50.30">
    <property type="match status" value="1"/>
</dbReference>
<dbReference type="GO" id="GO:0016989">
    <property type="term" value="F:sigma factor antagonist activity"/>
    <property type="evidence" value="ECO:0007669"/>
    <property type="project" value="TreeGrafter"/>
</dbReference>
<dbReference type="RefSeq" id="WP_126160392.1">
    <property type="nucleotide sequence ID" value="NZ_RQPJ01000001.1"/>
</dbReference>
<dbReference type="Pfam" id="PF16344">
    <property type="entry name" value="FecR_C"/>
    <property type="match status" value="1"/>
</dbReference>
<evidence type="ECO:0000259" key="2">
    <source>
        <dbReference type="Pfam" id="PF04773"/>
    </source>
</evidence>
<keyword evidence="1" id="KW-0472">Membrane</keyword>
<keyword evidence="5" id="KW-1185">Reference proteome</keyword>
<evidence type="ECO:0000313" key="5">
    <source>
        <dbReference type="Proteomes" id="UP000267585"/>
    </source>
</evidence>
<evidence type="ECO:0000256" key="1">
    <source>
        <dbReference type="SAM" id="Phobius"/>
    </source>
</evidence>
<dbReference type="PANTHER" id="PTHR30273">
    <property type="entry name" value="PERIPLASMIC SIGNAL SENSOR AND SIGMA FACTOR ACTIVATOR FECR-RELATED"/>
    <property type="match status" value="1"/>
</dbReference>
<dbReference type="InterPro" id="IPR032508">
    <property type="entry name" value="FecR_C"/>
</dbReference>
<keyword evidence="1" id="KW-1133">Transmembrane helix</keyword>
<evidence type="ECO:0000313" key="4">
    <source>
        <dbReference type="EMBL" id="RTE55089.1"/>
    </source>
</evidence>
<evidence type="ECO:0000259" key="3">
    <source>
        <dbReference type="Pfam" id="PF16344"/>
    </source>
</evidence>
<comment type="caution">
    <text evidence="4">The sequence shown here is derived from an EMBL/GenBank/DDBJ whole genome shotgun (WGS) entry which is preliminary data.</text>
</comment>
<proteinExistence type="predicted"/>
<dbReference type="PANTHER" id="PTHR30273:SF2">
    <property type="entry name" value="PROTEIN FECR"/>
    <property type="match status" value="1"/>
</dbReference>